<feature type="signal peptide" evidence="1">
    <location>
        <begin position="1"/>
        <end position="19"/>
    </location>
</feature>
<protein>
    <submittedName>
        <fullName evidence="2">357_80_1 protein</fullName>
    </submittedName>
</protein>
<keyword evidence="1" id="KW-0732">Signal</keyword>
<reference evidence="2" key="1">
    <citation type="submission" date="2010-04" db="EMBL/GenBank/DDBJ databases">
        <title>Proteomic analysis of the Mamestra configurata peritrophic matrix: Implication for a structural model.</title>
        <authorList>
            <person name="Toprak U."/>
            <person name="Baldwin D."/>
            <person name="Karcz S."/>
            <person name="Wan L."/>
            <person name="Gillott C."/>
            <person name="Hegedus D."/>
            <person name="Erlandson M.A."/>
        </authorList>
    </citation>
    <scope>NUCLEOTIDE SEQUENCE</scope>
</reference>
<name>F6K725_9NEOP</name>
<feature type="chain" id="PRO_5003342901" evidence="1">
    <location>
        <begin position="20"/>
        <end position="143"/>
    </location>
</feature>
<sequence length="143" mass="16157">MKSFIFIAVLAALTVCNDAASVPNEVAPSVEEVVEFPESVEEYIKDVEGPGRQLREDEFILFYEESFNLEAIPHTVQHRDVFYRGNSTTHIRRTTVSNPPTVPGNTYVGMFTTYAHVRITSAPGVGLRNTVRFYGIYTDWPRP</sequence>
<organism evidence="2">
    <name type="scientific">Mamestra configurata</name>
    <name type="common">bertha armyworm</name>
    <dbReference type="NCBI Taxonomy" id="174822"/>
    <lineage>
        <taxon>Eukaryota</taxon>
        <taxon>Metazoa</taxon>
        <taxon>Ecdysozoa</taxon>
        <taxon>Arthropoda</taxon>
        <taxon>Hexapoda</taxon>
        <taxon>Insecta</taxon>
        <taxon>Pterygota</taxon>
        <taxon>Neoptera</taxon>
        <taxon>Endopterygota</taxon>
        <taxon>Lepidoptera</taxon>
        <taxon>Glossata</taxon>
        <taxon>Ditrysia</taxon>
        <taxon>Noctuoidea</taxon>
        <taxon>Noctuidae</taxon>
        <taxon>Noctuinae</taxon>
        <taxon>Hadenini</taxon>
        <taxon>Mamestra</taxon>
    </lineage>
</organism>
<evidence type="ECO:0000256" key="1">
    <source>
        <dbReference type="SAM" id="SignalP"/>
    </source>
</evidence>
<evidence type="ECO:0000313" key="2">
    <source>
        <dbReference type="EMBL" id="AEA76328.1"/>
    </source>
</evidence>
<proteinExistence type="evidence at transcript level"/>
<dbReference type="AlphaFoldDB" id="F6K725"/>
<accession>F6K725</accession>
<dbReference type="EMBL" id="HM357862">
    <property type="protein sequence ID" value="AEA76328.1"/>
    <property type="molecule type" value="mRNA"/>
</dbReference>